<keyword evidence="4" id="KW-1185">Reference proteome</keyword>
<name>A0ABX0F705_9BACL</name>
<feature type="domain" description="Pyrrolo-quinoline quinone repeat" evidence="2">
    <location>
        <begin position="434"/>
        <end position="676"/>
    </location>
</feature>
<gene>
    <name evidence="3" type="ORF">GYN08_15590</name>
</gene>
<dbReference type="InterPro" id="IPR011047">
    <property type="entry name" value="Quinoprotein_ADH-like_sf"/>
</dbReference>
<dbReference type="RefSeq" id="WP_166275892.1">
    <property type="nucleotide sequence ID" value="NZ_JAAFGS010000005.1"/>
</dbReference>
<dbReference type="InterPro" id="IPR015943">
    <property type="entry name" value="WD40/YVTN_repeat-like_dom_sf"/>
</dbReference>
<accession>A0ABX0F705</accession>
<feature type="chain" id="PRO_5046599781" evidence="1">
    <location>
        <begin position="32"/>
        <end position="803"/>
    </location>
</feature>
<dbReference type="PANTHER" id="PTHR34512">
    <property type="entry name" value="CELL SURFACE PROTEIN"/>
    <property type="match status" value="1"/>
</dbReference>
<evidence type="ECO:0000256" key="1">
    <source>
        <dbReference type="SAM" id="SignalP"/>
    </source>
</evidence>
<dbReference type="SUPFAM" id="SSF50998">
    <property type="entry name" value="Quinoprotein alcohol dehydrogenase-like"/>
    <property type="match status" value="1"/>
</dbReference>
<dbReference type="InterPro" id="IPR002372">
    <property type="entry name" value="PQQ_rpt_dom"/>
</dbReference>
<reference evidence="3 4" key="1">
    <citation type="submission" date="2020-01" db="EMBL/GenBank/DDBJ databases">
        <title>Polyphasic characterisation and genomic insights into a novel alkali tolerant bacterium VR-M41.</title>
        <authorList>
            <person name="Vemuluri V.R."/>
        </authorList>
    </citation>
    <scope>NUCLEOTIDE SEQUENCE [LARGE SCALE GENOMIC DNA]</scope>
    <source>
        <strain evidence="3 4">VR-M41</strain>
    </source>
</reference>
<sequence length="803" mass="86646">MNPTNPGGKIRRFAITLMAAGLIAYPQLSAAAAGSASAQAGSAAPVRPSAANAGAGGAAENAGKYPAVIGTSELRAAAPLLRGRPADDADWRSLAAYDYRPEGGGLKLFAREGDWLHAKQDGQSGWIPAWYAGDEAAGIQYTPRAVRLTPERGARLHLAPGSKTSWAYDGGELISVLRFGDWYGVSPDSGRTTGGDGSHAMLLWLRADDAERVEPLEKGLLAPASDASLGSIRAALDGLLRTGTDEKTVRGLLGEPFSVTDARMLPPAESDPGRDGLHHWREGGREWRYERQDAHLLVRMSDSGRLSGLNWILPLTDYAQQAYSSWLQEPDFASLYRPLPLLPSLKPEIDWRAKIGVDYAYLDSGSDDVLLVNGDDGGFSGFHYSSIFYALDRISGRTLWKLDVGWSGAVPLPDSTGKGLTIDRYVPEGSPPNDSVVAHIRLRDKKMLWSLTPKESLGARVYAAKGVVLLQREAAEHGGEGTIVALDEQTGDVKWKQRVREPFGLANRDSGEPYVLLAQGHTLRALNPADGRAVWTVSSDAGSIDTGESLALDPSAPPVLARTDGTRWIKFDGEGWRKIDLKDGRTLARCGESENGRIEDIGGGYLLMQSVSGDEGFYRSQASDFPTSLVEASSGRKLWTRPGLIQSGLVDGDRLYAVVDRIPSALDLKSGHTVWETRTNGLHPNLNFTYGVGPFSQVGNYLLLPYDSDLLAFERTSGTLLGRIDGFRFGYPELHDRYVRRSLLNRQDGKLYVGSASRSFAVLDEAKLIGLLDDAAAAGRGAEAVTPASREAAEAAWYPAQPY</sequence>
<evidence type="ECO:0000313" key="3">
    <source>
        <dbReference type="EMBL" id="NGZ76747.1"/>
    </source>
</evidence>
<evidence type="ECO:0000259" key="2">
    <source>
        <dbReference type="Pfam" id="PF13360"/>
    </source>
</evidence>
<protein>
    <submittedName>
        <fullName evidence="3">PQQ-binding-like beta-propeller repeat protein</fullName>
    </submittedName>
</protein>
<dbReference type="EMBL" id="JAAFGS010000005">
    <property type="protein sequence ID" value="NGZ76747.1"/>
    <property type="molecule type" value="Genomic_DNA"/>
</dbReference>
<evidence type="ECO:0000313" key="4">
    <source>
        <dbReference type="Proteomes" id="UP000800303"/>
    </source>
</evidence>
<proteinExistence type="predicted"/>
<dbReference type="PANTHER" id="PTHR34512:SF30">
    <property type="entry name" value="OUTER MEMBRANE PROTEIN ASSEMBLY FACTOR BAMB"/>
    <property type="match status" value="1"/>
</dbReference>
<dbReference type="Proteomes" id="UP000800303">
    <property type="component" value="Unassembled WGS sequence"/>
</dbReference>
<keyword evidence="1" id="KW-0732">Signal</keyword>
<feature type="signal peptide" evidence="1">
    <location>
        <begin position="1"/>
        <end position="31"/>
    </location>
</feature>
<comment type="caution">
    <text evidence="3">The sequence shown here is derived from an EMBL/GenBank/DDBJ whole genome shotgun (WGS) entry which is preliminary data.</text>
</comment>
<dbReference type="Gene3D" id="2.130.10.10">
    <property type="entry name" value="YVTN repeat-like/Quinoprotein amine dehydrogenase"/>
    <property type="match status" value="1"/>
</dbReference>
<dbReference type="Pfam" id="PF13360">
    <property type="entry name" value="PQQ_2"/>
    <property type="match status" value="1"/>
</dbReference>
<organism evidence="3 4">
    <name type="scientific">Saccharibacillus alkalitolerans</name>
    <dbReference type="NCBI Taxonomy" id="2705290"/>
    <lineage>
        <taxon>Bacteria</taxon>
        <taxon>Bacillati</taxon>
        <taxon>Bacillota</taxon>
        <taxon>Bacilli</taxon>
        <taxon>Bacillales</taxon>
        <taxon>Paenibacillaceae</taxon>
        <taxon>Saccharibacillus</taxon>
    </lineage>
</organism>